<keyword evidence="2" id="KW-1185">Reference proteome</keyword>
<dbReference type="AlphaFoldDB" id="A0A3A3G1N8"/>
<evidence type="ECO:0000313" key="1">
    <source>
        <dbReference type="EMBL" id="RJG00392.1"/>
    </source>
</evidence>
<name>A0A3A3G1N8_9BURK</name>
<accession>A0A3A3G1N8</accession>
<comment type="caution">
    <text evidence="1">The sequence shown here is derived from an EMBL/GenBank/DDBJ whole genome shotgun (WGS) entry which is preliminary data.</text>
</comment>
<gene>
    <name evidence="1" type="ORF">D3878_01365</name>
</gene>
<sequence>MSACALEPPASAAAALQARHIELQAQLRTNTFGESLYLSSREGSNRLEGDVYAEVTHPVAEITATFRSANRVCELLFLHLNVRGCQPAGTSDNAALTLSVGPKRALAAGKIYHITYALRVEAADAAYFRATLSAAQGPLSTRDYRIVFEAMPIGGSRSFVHFSYAYGYGTMAKIAMRMYLATAGRSKIGFTVTGQSPDGRPLYVGGERGSLERNVMRYYLALLAYSSVNTGSPQEKMEKRMRKWFALTERYPAQLHELDLDEYLQEKQADLARAAAGHQ</sequence>
<organism evidence="1 2">
    <name type="scientific">Noviherbaspirillum sedimenti</name>
    <dbReference type="NCBI Taxonomy" id="2320865"/>
    <lineage>
        <taxon>Bacteria</taxon>
        <taxon>Pseudomonadati</taxon>
        <taxon>Pseudomonadota</taxon>
        <taxon>Betaproteobacteria</taxon>
        <taxon>Burkholderiales</taxon>
        <taxon>Oxalobacteraceae</taxon>
        <taxon>Noviherbaspirillum</taxon>
    </lineage>
</organism>
<dbReference type="EMBL" id="QYUQ01000002">
    <property type="protein sequence ID" value="RJG00392.1"/>
    <property type="molecule type" value="Genomic_DNA"/>
</dbReference>
<evidence type="ECO:0000313" key="2">
    <source>
        <dbReference type="Proteomes" id="UP000266327"/>
    </source>
</evidence>
<proteinExistence type="predicted"/>
<protein>
    <submittedName>
        <fullName evidence="1">Uncharacterized protein</fullName>
    </submittedName>
</protein>
<reference evidence="2" key="1">
    <citation type="submission" date="2018-09" db="EMBL/GenBank/DDBJ databases">
        <authorList>
            <person name="Zhu H."/>
        </authorList>
    </citation>
    <scope>NUCLEOTIDE SEQUENCE [LARGE SCALE GENOMIC DNA]</scope>
    <source>
        <strain evidence="2">K1S02-23</strain>
    </source>
</reference>
<dbReference type="Proteomes" id="UP000266327">
    <property type="component" value="Unassembled WGS sequence"/>
</dbReference>